<gene>
    <name evidence="1" type="ORF">OLEA9_A047395</name>
</gene>
<reference evidence="1 2" key="1">
    <citation type="submission" date="2019-12" db="EMBL/GenBank/DDBJ databases">
        <authorList>
            <person name="Alioto T."/>
            <person name="Alioto T."/>
            <person name="Gomez Garrido J."/>
        </authorList>
    </citation>
    <scope>NUCLEOTIDE SEQUENCE [LARGE SCALE GENOMIC DNA]</scope>
</reference>
<dbReference type="Gramene" id="OE9A047395T1">
    <property type="protein sequence ID" value="OE9A047395C1"/>
    <property type="gene ID" value="OE9A047395"/>
</dbReference>
<keyword evidence="2" id="KW-1185">Reference proteome</keyword>
<organism evidence="1 2">
    <name type="scientific">Olea europaea subsp. europaea</name>
    <dbReference type="NCBI Taxonomy" id="158383"/>
    <lineage>
        <taxon>Eukaryota</taxon>
        <taxon>Viridiplantae</taxon>
        <taxon>Streptophyta</taxon>
        <taxon>Embryophyta</taxon>
        <taxon>Tracheophyta</taxon>
        <taxon>Spermatophyta</taxon>
        <taxon>Magnoliopsida</taxon>
        <taxon>eudicotyledons</taxon>
        <taxon>Gunneridae</taxon>
        <taxon>Pentapetalae</taxon>
        <taxon>asterids</taxon>
        <taxon>lamiids</taxon>
        <taxon>Lamiales</taxon>
        <taxon>Oleaceae</taxon>
        <taxon>Oleeae</taxon>
        <taxon>Olea</taxon>
    </lineage>
</organism>
<proteinExistence type="predicted"/>
<dbReference type="EMBL" id="CACTIH010005524">
    <property type="protein sequence ID" value="CAA2996405.1"/>
    <property type="molecule type" value="Genomic_DNA"/>
</dbReference>
<comment type="caution">
    <text evidence="1">The sequence shown here is derived from an EMBL/GenBank/DDBJ whole genome shotgun (WGS) entry which is preliminary data.</text>
</comment>
<sequence length="133" mass="14835">MLPVVIFASNVLACIDASTIGKLVSKLFHGKDLKTCRHADRGRMQLSNWWWRQMEEMVVENVLHMEEPGGRDNKIVLYKADRWGKKGCSSPLPPPEFDGGVEERLLMAALAYLLMKGVGGDGACMERAVDCEI</sequence>
<dbReference type="AlphaFoldDB" id="A0A8S0SXB2"/>
<accession>A0A8S0SXB2</accession>
<evidence type="ECO:0000313" key="2">
    <source>
        <dbReference type="Proteomes" id="UP000594638"/>
    </source>
</evidence>
<name>A0A8S0SXB2_OLEEU</name>
<protein>
    <submittedName>
        <fullName evidence="1">Uncharacterized protein</fullName>
    </submittedName>
</protein>
<evidence type="ECO:0000313" key="1">
    <source>
        <dbReference type="EMBL" id="CAA2996405.1"/>
    </source>
</evidence>
<dbReference type="Proteomes" id="UP000594638">
    <property type="component" value="Unassembled WGS sequence"/>
</dbReference>